<sequence length="177" mass="18752">MPADYTGRKFVRRDEALIAFRLSRARIDDDVVAEADATLAALEQEASPPKTIALGSNPSSASSSLASAKTEKEELVSELLRMRLARERGELISRGAQLAAFEAAGSAVARSWQALPTWAEELFSVAQQGGVSALTALLRAKAVEQCAHIADLMAAAAADESESSDDEWTCETAKGAN</sequence>
<dbReference type="KEGG" id="mros:EHO51_04130"/>
<name>A0A3G8M2T8_9HYPH</name>
<organism evidence="1 2">
    <name type="scientific">Methylocystis rosea</name>
    <dbReference type="NCBI Taxonomy" id="173366"/>
    <lineage>
        <taxon>Bacteria</taxon>
        <taxon>Pseudomonadati</taxon>
        <taxon>Pseudomonadota</taxon>
        <taxon>Alphaproteobacteria</taxon>
        <taxon>Hyphomicrobiales</taxon>
        <taxon>Methylocystaceae</taxon>
        <taxon>Methylocystis</taxon>
    </lineage>
</organism>
<dbReference type="EMBL" id="CP034086">
    <property type="protein sequence ID" value="AZG75984.1"/>
    <property type="molecule type" value="Genomic_DNA"/>
</dbReference>
<protein>
    <submittedName>
        <fullName evidence="1">Uncharacterized protein</fullName>
    </submittedName>
</protein>
<reference evidence="1 2" key="1">
    <citation type="submission" date="2018-11" db="EMBL/GenBank/DDBJ databases">
        <title>Genome squencing of methanotrophic bacteria isolated from alkaline groundwater in Korea.</title>
        <authorList>
            <person name="Nguyen L.N."/>
        </authorList>
    </citation>
    <scope>NUCLEOTIDE SEQUENCE [LARGE SCALE GENOMIC DNA]</scope>
    <source>
        <strain evidence="1 2">GW6</strain>
    </source>
</reference>
<accession>A0A3G8M2T8</accession>
<gene>
    <name evidence="1" type="ORF">EHO51_04130</name>
</gene>
<dbReference type="Proteomes" id="UP000273982">
    <property type="component" value="Chromosome"/>
</dbReference>
<dbReference type="AlphaFoldDB" id="A0A3G8M2T8"/>
<proteinExistence type="predicted"/>
<evidence type="ECO:0000313" key="1">
    <source>
        <dbReference type="EMBL" id="AZG75984.1"/>
    </source>
</evidence>
<evidence type="ECO:0000313" key="2">
    <source>
        <dbReference type="Proteomes" id="UP000273982"/>
    </source>
</evidence>